<keyword evidence="2" id="KW-1185">Reference proteome</keyword>
<evidence type="ECO:0000313" key="2">
    <source>
        <dbReference type="Proteomes" id="UP000562027"/>
    </source>
</evidence>
<dbReference type="RefSeq" id="WP_184300560.1">
    <property type="nucleotide sequence ID" value="NZ_JACHLP010000005.1"/>
</dbReference>
<gene>
    <name evidence="1" type="ORF">HNP55_002874</name>
</gene>
<evidence type="ECO:0000313" key="1">
    <source>
        <dbReference type="EMBL" id="MBB4844338.1"/>
    </source>
</evidence>
<reference evidence="1 2" key="1">
    <citation type="submission" date="2020-08" db="EMBL/GenBank/DDBJ databases">
        <title>Functional genomics of gut bacteria from endangered species of beetles.</title>
        <authorList>
            <person name="Carlos-Shanley C."/>
        </authorList>
    </citation>
    <scope>NUCLEOTIDE SEQUENCE [LARGE SCALE GENOMIC DNA]</scope>
    <source>
        <strain evidence="1 2">S00239</strain>
    </source>
</reference>
<dbReference type="EMBL" id="JACHLP010000005">
    <property type="protein sequence ID" value="MBB4844338.1"/>
    <property type="molecule type" value="Genomic_DNA"/>
</dbReference>
<name>A0A840LDQ9_9BURK</name>
<dbReference type="AlphaFoldDB" id="A0A840LDQ9"/>
<organism evidence="1 2">
    <name type="scientific">Roseateles oligotrophus</name>
    <dbReference type="NCBI Taxonomy" id="1769250"/>
    <lineage>
        <taxon>Bacteria</taxon>
        <taxon>Pseudomonadati</taxon>
        <taxon>Pseudomonadota</taxon>
        <taxon>Betaproteobacteria</taxon>
        <taxon>Burkholderiales</taxon>
        <taxon>Sphaerotilaceae</taxon>
        <taxon>Roseateles</taxon>
    </lineage>
</organism>
<protein>
    <submittedName>
        <fullName evidence="1">Uncharacterized protein</fullName>
    </submittedName>
</protein>
<dbReference type="Proteomes" id="UP000562027">
    <property type="component" value="Unassembled WGS sequence"/>
</dbReference>
<accession>A0A840LDQ9</accession>
<comment type="caution">
    <text evidence="1">The sequence shown here is derived from an EMBL/GenBank/DDBJ whole genome shotgun (WGS) entry which is preliminary data.</text>
</comment>
<sequence>MGRLKDLSAGTIPQHLLEGIERDVLSGIREYAASRARDVACGAEAPELAALRVAD</sequence>
<proteinExistence type="predicted"/>